<accession>A0A7C9BBF7</accession>
<dbReference type="AlphaFoldDB" id="A0A7C9BBF7"/>
<evidence type="ECO:0000313" key="1">
    <source>
        <dbReference type="EMBL" id="MPR33358.1"/>
    </source>
</evidence>
<dbReference type="RefSeq" id="WP_152758538.1">
    <property type="nucleotide sequence ID" value="NZ_WHLY01000002.1"/>
</dbReference>
<keyword evidence="2" id="KW-1185">Reference proteome</keyword>
<gene>
    <name evidence="1" type="ORF">GBK04_08285</name>
</gene>
<dbReference type="Proteomes" id="UP000479293">
    <property type="component" value="Unassembled WGS sequence"/>
</dbReference>
<protein>
    <submittedName>
        <fullName evidence="1">Uncharacterized protein</fullName>
    </submittedName>
</protein>
<evidence type="ECO:0000313" key="2">
    <source>
        <dbReference type="Proteomes" id="UP000479293"/>
    </source>
</evidence>
<sequence length="160" mass="17974">MYQIVTRAIFTILAILSLSNCKDNNDPNPIPLSVNLIGKWEWVKTINESGEAVTPQTLGYSKGMSYGNSDKIGGDYIYLVENSDKPTVLLQNNSFGKAELVGDTLNIISRFDSEYIEFFLLKNSENTYPELIRTDLVEDYSKGFGATRHYYKRVGAADKP</sequence>
<reference evidence="1 2" key="1">
    <citation type="submission" date="2019-10" db="EMBL/GenBank/DDBJ databases">
        <title>Draft Genome Sequence of Cytophagaceae sp. SJW1-29.</title>
        <authorList>
            <person name="Choi A."/>
        </authorList>
    </citation>
    <scope>NUCLEOTIDE SEQUENCE [LARGE SCALE GENOMIC DNA]</scope>
    <source>
        <strain evidence="1 2">SJW1-29</strain>
    </source>
</reference>
<proteinExistence type="predicted"/>
<name>A0A7C9BBF7_9BACT</name>
<dbReference type="EMBL" id="WHLY01000002">
    <property type="protein sequence ID" value="MPR33358.1"/>
    <property type="molecule type" value="Genomic_DNA"/>
</dbReference>
<comment type="caution">
    <text evidence="1">The sequence shown here is derived from an EMBL/GenBank/DDBJ whole genome shotgun (WGS) entry which is preliminary data.</text>
</comment>
<organism evidence="1 2">
    <name type="scientific">Salmonirosea aquatica</name>
    <dbReference type="NCBI Taxonomy" id="2654236"/>
    <lineage>
        <taxon>Bacteria</taxon>
        <taxon>Pseudomonadati</taxon>
        <taxon>Bacteroidota</taxon>
        <taxon>Cytophagia</taxon>
        <taxon>Cytophagales</taxon>
        <taxon>Spirosomataceae</taxon>
        <taxon>Salmonirosea</taxon>
    </lineage>
</organism>